<evidence type="ECO:0000256" key="1">
    <source>
        <dbReference type="SAM" id="MobiDB-lite"/>
    </source>
</evidence>
<evidence type="ECO:0000313" key="2">
    <source>
        <dbReference type="EMBL" id="KAG7485695.1"/>
    </source>
</evidence>
<dbReference type="Proteomes" id="UP000693946">
    <property type="component" value="Linkage Group LG6"/>
</dbReference>
<protein>
    <submittedName>
        <fullName evidence="2">Uncharacterized protein</fullName>
    </submittedName>
</protein>
<accession>A0AAV6QB87</accession>
<gene>
    <name evidence="2" type="ORF">JOB18_015909</name>
</gene>
<dbReference type="EMBL" id="JAGKHQ010000018">
    <property type="protein sequence ID" value="KAG7485695.1"/>
    <property type="molecule type" value="Genomic_DNA"/>
</dbReference>
<reference evidence="2 3" key="1">
    <citation type="journal article" date="2021" name="Sci. Rep.">
        <title>Chromosome anchoring in Senegalese sole (Solea senegalensis) reveals sex-associated markers and genome rearrangements in flatfish.</title>
        <authorList>
            <person name="Guerrero-Cozar I."/>
            <person name="Gomez-Garrido J."/>
            <person name="Berbel C."/>
            <person name="Martinez-Blanch J.F."/>
            <person name="Alioto T."/>
            <person name="Claros M.G."/>
            <person name="Gagnaire P.A."/>
            <person name="Manchado M."/>
        </authorList>
    </citation>
    <scope>NUCLEOTIDE SEQUENCE [LARGE SCALE GENOMIC DNA]</scope>
    <source>
        <strain evidence="2">Sse05_10M</strain>
    </source>
</reference>
<name>A0AAV6QB87_SOLSE</name>
<evidence type="ECO:0000313" key="3">
    <source>
        <dbReference type="Proteomes" id="UP000693946"/>
    </source>
</evidence>
<keyword evidence="3" id="KW-1185">Reference proteome</keyword>
<dbReference type="AlphaFoldDB" id="A0AAV6QB87"/>
<organism evidence="2 3">
    <name type="scientific">Solea senegalensis</name>
    <name type="common">Senegalese sole</name>
    <dbReference type="NCBI Taxonomy" id="28829"/>
    <lineage>
        <taxon>Eukaryota</taxon>
        <taxon>Metazoa</taxon>
        <taxon>Chordata</taxon>
        <taxon>Craniata</taxon>
        <taxon>Vertebrata</taxon>
        <taxon>Euteleostomi</taxon>
        <taxon>Actinopterygii</taxon>
        <taxon>Neopterygii</taxon>
        <taxon>Teleostei</taxon>
        <taxon>Neoteleostei</taxon>
        <taxon>Acanthomorphata</taxon>
        <taxon>Carangaria</taxon>
        <taxon>Pleuronectiformes</taxon>
        <taxon>Pleuronectoidei</taxon>
        <taxon>Soleidae</taxon>
        <taxon>Solea</taxon>
    </lineage>
</organism>
<comment type="caution">
    <text evidence="2">The sequence shown here is derived from an EMBL/GenBank/DDBJ whole genome shotgun (WGS) entry which is preliminary data.</text>
</comment>
<proteinExistence type="predicted"/>
<sequence>MKLKRPFGWRAQSGETVKEEEEEGEGVSDRRGEAGIWDALKQEDDCVSQQSRDTDANHSEQILQAFMLAPRQ</sequence>
<feature type="region of interest" description="Disordered" evidence="1">
    <location>
        <begin position="1"/>
        <end position="34"/>
    </location>
</feature>